<dbReference type="AlphaFoldDB" id="A0A498I9T4"/>
<feature type="region of interest" description="Disordered" evidence="1">
    <location>
        <begin position="128"/>
        <end position="166"/>
    </location>
</feature>
<dbReference type="EMBL" id="RDQH01000339">
    <property type="protein sequence ID" value="RXH78982.1"/>
    <property type="molecule type" value="Genomic_DNA"/>
</dbReference>
<evidence type="ECO:0000256" key="1">
    <source>
        <dbReference type="SAM" id="MobiDB-lite"/>
    </source>
</evidence>
<reference evidence="2 3" key="1">
    <citation type="submission" date="2018-10" db="EMBL/GenBank/DDBJ databases">
        <title>A high-quality apple genome assembly.</title>
        <authorList>
            <person name="Hu J."/>
        </authorList>
    </citation>
    <scope>NUCLEOTIDE SEQUENCE [LARGE SCALE GENOMIC DNA]</scope>
    <source>
        <strain evidence="3">cv. HFTH1</strain>
        <tissue evidence="2">Young leaf</tissue>
    </source>
</reference>
<accession>A0A498I9T4</accession>
<feature type="compositionally biased region" description="Basic and acidic residues" evidence="1">
    <location>
        <begin position="192"/>
        <end position="205"/>
    </location>
</feature>
<name>A0A498I9T4_MALDO</name>
<proteinExistence type="predicted"/>
<dbReference type="Proteomes" id="UP000290289">
    <property type="component" value="Chromosome 13"/>
</dbReference>
<evidence type="ECO:0000313" key="3">
    <source>
        <dbReference type="Proteomes" id="UP000290289"/>
    </source>
</evidence>
<feature type="region of interest" description="Disordered" evidence="1">
    <location>
        <begin position="179"/>
        <end position="205"/>
    </location>
</feature>
<organism evidence="2 3">
    <name type="scientific">Malus domestica</name>
    <name type="common">Apple</name>
    <name type="synonym">Pyrus malus</name>
    <dbReference type="NCBI Taxonomy" id="3750"/>
    <lineage>
        <taxon>Eukaryota</taxon>
        <taxon>Viridiplantae</taxon>
        <taxon>Streptophyta</taxon>
        <taxon>Embryophyta</taxon>
        <taxon>Tracheophyta</taxon>
        <taxon>Spermatophyta</taxon>
        <taxon>Magnoliopsida</taxon>
        <taxon>eudicotyledons</taxon>
        <taxon>Gunneridae</taxon>
        <taxon>Pentapetalae</taxon>
        <taxon>rosids</taxon>
        <taxon>fabids</taxon>
        <taxon>Rosales</taxon>
        <taxon>Rosaceae</taxon>
        <taxon>Amygdaloideae</taxon>
        <taxon>Maleae</taxon>
        <taxon>Malus</taxon>
    </lineage>
</organism>
<comment type="caution">
    <text evidence="2">The sequence shown here is derived from an EMBL/GenBank/DDBJ whole genome shotgun (WGS) entry which is preliminary data.</text>
</comment>
<sequence>MKVMVMANAQPGVSNFQSNGVFSTNCCPNLVPLSGFSIFRRPVFGIRLYEKSVKRNRVFGIRFVNSRTVISAVLKEREGIRIKPSFDQYLKVIGTVRLRSDRDKGCKIGGPEGNLNREKASKFENRYESLGNRNGSTHESQRDEYDSRQNEKDEKDKKMIRGETRDGRWLKYTGKSTIVRNAKDGPGVTSRLEQEVDFKGKSTMA</sequence>
<keyword evidence="3" id="KW-1185">Reference proteome</keyword>
<feature type="compositionally biased region" description="Basic and acidic residues" evidence="1">
    <location>
        <begin position="139"/>
        <end position="166"/>
    </location>
</feature>
<evidence type="ECO:0000313" key="2">
    <source>
        <dbReference type="EMBL" id="RXH78982.1"/>
    </source>
</evidence>
<gene>
    <name evidence="2" type="ORF">DVH24_034189</name>
</gene>
<protein>
    <submittedName>
        <fullName evidence="2">Uncharacterized protein</fullName>
    </submittedName>
</protein>